<keyword evidence="3 15" id="KW-0934">Plastid</keyword>
<evidence type="ECO:0000256" key="8">
    <source>
        <dbReference type="ARBA" id="ARBA00055217"/>
    </source>
</evidence>
<keyword evidence="6 11" id="KW-0720">Serine protease</keyword>
<organism evidence="15">
    <name type="scientific">Zabelia insularis</name>
    <dbReference type="NCBI Taxonomy" id="2803976"/>
    <lineage>
        <taxon>Eukaryota</taxon>
        <taxon>Viridiplantae</taxon>
        <taxon>Streptophyta</taxon>
        <taxon>Embryophyta</taxon>
        <taxon>Tracheophyta</taxon>
        <taxon>Spermatophyta</taxon>
        <taxon>Magnoliopsida</taxon>
        <taxon>eudicotyledons</taxon>
        <taxon>Gunneridae</taxon>
        <taxon>Pentapetalae</taxon>
        <taxon>asterids</taxon>
        <taxon>campanulids</taxon>
        <taxon>Dipsacales</taxon>
        <taxon>Caprifoliaceae</taxon>
        <taxon>Zabelia</taxon>
    </lineage>
</organism>
<proteinExistence type="inferred from homology"/>
<dbReference type="EMBL" id="MN566122">
    <property type="protein sequence ID" value="QQV69301.1"/>
    <property type="molecule type" value="Genomic_DNA"/>
</dbReference>
<feature type="transmembrane region" description="Helical" evidence="14">
    <location>
        <begin position="91"/>
        <end position="112"/>
    </location>
</feature>
<accession>A0A7U0FP09</accession>
<keyword evidence="4 11" id="KW-0645">Protease</keyword>
<dbReference type="PANTHER" id="PTHR10381">
    <property type="entry name" value="ATP-DEPENDENT CLP PROTEASE PROTEOLYTIC SUBUNIT"/>
    <property type="match status" value="1"/>
</dbReference>
<keyword evidence="14" id="KW-0472">Membrane</keyword>
<comment type="similarity">
    <text evidence="1 11 13">Belongs to the peptidase S14 family.</text>
</comment>
<dbReference type="GO" id="GO:0004252">
    <property type="term" value="F:serine-type endopeptidase activity"/>
    <property type="evidence" value="ECO:0007669"/>
    <property type="project" value="UniProtKB-UniRule"/>
</dbReference>
<dbReference type="FunFam" id="3.90.226.10:FF:000006">
    <property type="entry name" value="ATP-dependent Clp protease proteolytic subunit"/>
    <property type="match status" value="1"/>
</dbReference>
<evidence type="ECO:0000256" key="1">
    <source>
        <dbReference type="ARBA" id="ARBA00007039"/>
    </source>
</evidence>
<dbReference type="Gene3D" id="3.90.226.10">
    <property type="entry name" value="2-enoyl-CoA Hydratase, Chain A, domain 1"/>
    <property type="match status" value="1"/>
</dbReference>
<keyword evidence="14" id="KW-0812">Transmembrane</keyword>
<evidence type="ECO:0000256" key="12">
    <source>
        <dbReference type="PROSITE-ProRule" id="PRU10086"/>
    </source>
</evidence>
<evidence type="ECO:0000256" key="11">
    <source>
        <dbReference type="HAMAP-Rule" id="MF_00444"/>
    </source>
</evidence>
<evidence type="ECO:0000256" key="4">
    <source>
        <dbReference type="ARBA" id="ARBA00022670"/>
    </source>
</evidence>
<comment type="subcellular location">
    <subcellularLocation>
        <location evidence="11">Plastid</location>
        <location evidence="11">Chloroplast stroma</location>
    </subcellularLocation>
</comment>
<reference evidence="15" key="1">
    <citation type="submission" date="2019-10" db="EMBL/GenBank/DDBJ databases">
        <title>The complete chloroplast genome sequence of Ulleung-do Island endemic plant, Zabelia insularis (Caprifoliaceae), in Korea.</title>
        <authorList>
            <person name="Lee W."/>
            <person name="Yang J."/>
            <person name="Kim S.-C."/>
            <person name="Pak J.-H."/>
        </authorList>
    </citation>
    <scope>NUCLEOTIDE SEQUENCE</scope>
</reference>
<dbReference type="InterPro" id="IPR033135">
    <property type="entry name" value="ClpP_His_AS"/>
</dbReference>
<dbReference type="GO" id="GO:0051117">
    <property type="term" value="F:ATPase binding"/>
    <property type="evidence" value="ECO:0007669"/>
    <property type="project" value="TreeGrafter"/>
</dbReference>
<dbReference type="GO" id="GO:0004176">
    <property type="term" value="F:ATP-dependent peptidase activity"/>
    <property type="evidence" value="ECO:0007669"/>
    <property type="project" value="InterPro"/>
</dbReference>
<evidence type="ECO:0000256" key="3">
    <source>
        <dbReference type="ARBA" id="ARBA00022640"/>
    </source>
</evidence>
<dbReference type="InterPro" id="IPR023562">
    <property type="entry name" value="ClpP/TepA"/>
</dbReference>
<dbReference type="HAMAP" id="MF_00444">
    <property type="entry name" value="ClpP"/>
    <property type="match status" value="1"/>
</dbReference>
<dbReference type="GO" id="GO:0009570">
    <property type="term" value="C:chloroplast stroma"/>
    <property type="evidence" value="ECO:0007669"/>
    <property type="project" value="UniProtKB-SubCell"/>
</dbReference>
<dbReference type="SUPFAM" id="SSF52096">
    <property type="entry name" value="ClpP/crotonase"/>
    <property type="match status" value="1"/>
</dbReference>
<sequence>MPIGVPKIPFLIPGDEEGSWVDIYNGLYRQRILFLGQELESEISNQIIGLIAFLTIEDDTKDQYLLINSPGGSIMCGVGIYDMMQAVKPDVHTIGLGIVASMASFLLVGGTITKRVAYPHARVMIHQPASSFFRGPLGEFSLEIGAITHMREMVTRVYAQRTGKPFAVLWYDMDRDLFMSATEAKAYGMVDLIGA</sequence>
<keyword evidence="15" id="KW-0150">Chloroplast</keyword>
<evidence type="ECO:0000256" key="13">
    <source>
        <dbReference type="RuleBase" id="RU003567"/>
    </source>
</evidence>
<evidence type="ECO:0000256" key="9">
    <source>
        <dbReference type="ARBA" id="ARBA00070962"/>
    </source>
</evidence>
<evidence type="ECO:0000256" key="14">
    <source>
        <dbReference type="SAM" id="Phobius"/>
    </source>
</evidence>
<feature type="active site" evidence="11 12">
    <location>
        <position position="126"/>
    </location>
</feature>
<dbReference type="GO" id="GO:0009368">
    <property type="term" value="C:endopeptidase Clp complex"/>
    <property type="evidence" value="ECO:0007669"/>
    <property type="project" value="TreeGrafter"/>
</dbReference>
<dbReference type="RefSeq" id="YP_010148493.1">
    <property type="nucleotide sequence ID" value="NC_057105.1"/>
</dbReference>
<keyword evidence="14" id="KW-1133">Transmembrane helix</keyword>
<dbReference type="AlphaFoldDB" id="A0A7U0FP09"/>
<dbReference type="GO" id="GO:0006515">
    <property type="term" value="P:protein quality control for misfolded or incompletely synthesized proteins"/>
    <property type="evidence" value="ECO:0007669"/>
    <property type="project" value="TreeGrafter"/>
</dbReference>
<keyword evidence="5 11" id="KW-0378">Hydrolase</keyword>
<comment type="function">
    <text evidence="8 11">Cleaves peptides in various proteins in a process that requires ATP hydrolysis. Has a chymotrypsin-like activity. Plays a major role in the degradation of misfolded proteins.</text>
</comment>
<dbReference type="PRINTS" id="PR00127">
    <property type="entry name" value="CLPPROTEASEP"/>
</dbReference>
<gene>
    <name evidence="11 15" type="primary">clpP</name>
</gene>
<dbReference type="EC" id="3.4.21.92" evidence="2 11"/>
<dbReference type="GeneID" id="67147394"/>
<dbReference type="PROSITE" id="PS00382">
    <property type="entry name" value="CLP_PROTEASE_HIS"/>
    <property type="match status" value="1"/>
</dbReference>
<evidence type="ECO:0000256" key="2">
    <source>
        <dbReference type="ARBA" id="ARBA00013230"/>
    </source>
</evidence>
<evidence type="ECO:0000256" key="5">
    <source>
        <dbReference type="ARBA" id="ARBA00022801"/>
    </source>
</evidence>
<evidence type="ECO:0000256" key="7">
    <source>
        <dbReference type="ARBA" id="ARBA00034021"/>
    </source>
</evidence>
<dbReference type="Pfam" id="PF00574">
    <property type="entry name" value="CLP_protease"/>
    <property type="match status" value="1"/>
</dbReference>
<dbReference type="CDD" id="cd07017">
    <property type="entry name" value="S14_ClpP_2"/>
    <property type="match status" value="1"/>
</dbReference>
<geneLocation type="chloroplast" evidence="15"/>
<evidence type="ECO:0000256" key="6">
    <source>
        <dbReference type="ARBA" id="ARBA00022825"/>
    </source>
</evidence>
<name>A0A7U0FP09_9DIPS</name>
<comment type="subunit">
    <text evidence="11">Component of the chloroplastic Clp protease core complex.</text>
</comment>
<comment type="catalytic activity">
    <reaction evidence="7 11 12">
        <text>Hydrolysis of proteins to small peptides in the presence of ATP and magnesium. alpha-casein is the usual test substrate. In the absence of ATP, only oligopeptides shorter than five residues are hydrolyzed (such as succinyl-Leu-Tyr-|-NHMec, and Leu-Tyr-Leu-|-Tyr-Trp, in which cleavage of the -Tyr-|-Leu- and -Tyr-|-Trp bonds also occurs).</text>
        <dbReference type="EC" id="3.4.21.92"/>
    </reaction>
</comment>
<dbReference type="PANTHER" id="PTHR10381:SF73">
    <property type="entry name" value="ATP-DEPENDENT CLP PROTEASE PROTEOLYTIC SUBUNIT"/>
    <property type="match status" value="1"/>
</dbReference>
<dbReference type="InterPro" id="IPR001907">
    <property type="entry name" value="ClpP"/>
</dbReference>
<evidence type="ECO:0000256" key="10">
    <source>
        <dbReference type="ARBA" id="ARBA00078444"/>
    </source>
</evidence>
<protein>
    <recommendedName>
        <fullName evidence="9 11">ATP-dependent Clp protease proteolytic subunit</fullName>
        <ecNumber evidence="2 11">3.4.21.92</ecNumber>
    </recommendedName>
    <alternativeName>
        <fullName evidence="10 11">Endopeptidase Clp</fullName>
    </alternativeName>
</protein>
<feature type="active site" description="Nucleophile" evidence="11">
    <location>
        <position position="101"/>
    </location>
</feature>
<evidence type="ECO:0000313" key="15">
    <source>
        <dbReference type="EMBL" id="QQV69301.1"/>
    </source>
</evidence>
<dbReference type="InterPro" id="IPR029045">
    <property type="entry name" value="ClpP/crotonase-like_dom_sf"/>
</dbReference>